<protein>
    <submittedName>
        <fullName evidence="3">Peptidase S41</fullName>
    </submittedName>
</protein>
<sequence>MERRNLLTRFIIIFLLSFTGNKSHAQIANTLSPADKVFGLSKFWQEVNYNFVYLDKLGRPAWDSAYKALIPQVEATKNDYEYYRLLQKFCALLKDGHTEITMPPIEGVNYMYNTFGDHLLVLKRVDNKVIIKRTWKKDLNKYPLGSQIIAVNGLPTEQYIRDSIAPYISSSTDYVRDDIAAGMLLRGFPGSTFTIKIKKPNGEQATYSLTHARVKDSIFTPEAGAYLDEQKRELLEHRSFDNGIAYIALNSFGNPKIDTLFENLLPELERAKGIIIDLRYNGGGDDGVAFRILQHFIKDTILVGSSFTVRTFNPYRQAAGKFVEVADTAGHPDKREAWRLFHGYAVYDEPGVVQSEIGKDIKRIAAPVVILTGIYTESAAEDFVIAADNQKHIVKIGELTNGSTGMPYSFDMPGGGAARICIKKDAYPDGREFVGYGIQPDITVVPKVNDYLQNKDVVLEAALKYFREKK</sequence>
<evidence type="ECO:0000259" key="2">
    <source>
        <dbReference type="Pfam" id="PF03572"/>
    </source>
</evidence>
<accession>A0A5B2VT50</accession>
<organism evidence="3 4">
    <name type="scientific">Chitinophaga agrisoli</name>
    <dbReference type="NCBI Taxonomy" id="2607653"/>
    <lineage>
        <taxon>Bacteria</taxon>
        <taxon>Pseudomonadati</taxon>
        <taxon>Bacteroidota</taxon>
        <taxon>Chitinophagia</taxon>
        <taxon>Chitinophagales</taxon>
        <taxon>Chitinophagaceae</taxon>
        <taxon>Chitinophaga</taxon>
    </lineage>
</organism>
<keyword evidence="4" id="KW-1185">Reference proteome</keyword>
<feature type="chain" id="PRO_5023042751" evidence="1">
    <location>
        <begin position="26"/>
        <end position="470"/>
    </location>
</feature>
<dbReference type="Gene3D" id="3.90.226.10">
    <property type="entry name" value="2-enoyl-CoA Hydratase, Chain A, domain 1"/>
    <property type="match status" value="1"/>
</dbReference>
<evidence type="ECO:0000313" key="3">
    <source>
        <dbReference type="EMBL" id="KAA2241309.1"/>
    </source>
</evidence>
<dbReference type="Proteomes" id="UP000324611">
    <property type="component" value="Unassembled WGS sequence"/>
</dbReference>
<comment type="caution">
    <text evidence="3">The sequence shown here is derived from an EMBL/GenBank/DDBJ whole genome shotgun (WGS) entry which is preliminary data.</text>
</comment>
<dbReference type="Gene3D" id="3.30.750.44">
    <property type="match status" value="1"/>
</dbReference>
<dbReference type="InterPro" id="IPR005151">
    <property type="entry name" value="Tail-specific_protease"/>
</dbReference>
<dbReference type="GO" id="GO:0008236">
    <property type="term" value="F:serine-type peptidase activity"/>
    <property type="evidence" value="ECO:0007669"/>
    <property type="project" value="InterPro"/>
</dbReference>
<dbReference type="Pfam" id="PF03572">
    <property type="entry name" value="Peptidase_S41"/>
    <property type="match status" value="1"/>
</dbReference>
<evidence type="ECO:0000313" key="4">
    <source>
        <dbReference type="Proteomes" id="UP000324611"/>
    </source>
</evidence>
<dbReference type="GO" id="GO:0030288">
    <property type="term" value="C:outer membrane-bounded periplasmic space"/>
    <property type="evidence" value="ECO:0007669"/>
    <property type="project" value="TreeGrafter"/>
</dbReference>
<dbReference type="PANTHER" id="PTHR32060:SF30">
    <property type="entry name" value="CARBOXY-TERMINAL PROCESSING PROTEASE CTPA"/>
    <property type="match status" value="1"/>
</dbReference>
<dbReference type="PANTHER" id="PTHR32060">
    <property type="entry name" value="TAIL-SPECIFIC PROTEASE"/>
    <property type="match status" value="1"/>
</dbReference>
<dbReference type="AlphaFoldDB" id="A0A5B2VT50"/>
<feature type="domain" description="Tail specific protease" evidence="2">
    <location>
        <begin position="244"/>
        <end position="444"/>
    </location>
</feature>
<reference evidence="3 4" key="1">
    <citation type="submission" date="2019-09" db="EMBL/GenBank/DDBJ databases">
        <title>Chitinophaga ginsengihumi sp. nov., isolated from soil of ginseng rhizosphere.</title>
        <authorList>
            <person name="Lee J."/>
        </authorList>
    </citation>
    <scope>NUCLEOTIDE SEQUENCE [LARGE SCALE GENOMIC DNA]</scope>
    <source>
        <strain evidence="3 4">BN140078</strain>
    </source>
</reference>
<keyword evidence="1" id="KW-0732">Signal</keyword>
<reference evidence="3 4" key="2">
    <citation type="submission" date="2019-09" db="EMBL/GenBank/DDBJ databases">
        <authorList>
            <person name="Jin C."/>
        </authorList>
    </citation>
    <scope>NUCLEOTIDE SEQUENCE [LARGE SCALE GENOMIC DNA]</scope>
    <source>
        <strain evidence="3 4">BN140078</strain>
    </source>
</reference>
<feature type="signal peptide" evidence="1">
    <location>
        <begin position="1"/>
        <end position="25"/>
    </location>
</feature>
<dbReference type="InterPro" id="IPR029045">
    <property type="entry name" value="ClpP/crotonase-like_dom_sf"/>
</dbReference>
<evidence type="ECO:0000256" key="1">
    <source>
        <dbReference type="SAM" id="SignalP"/>
    </source>
</evidence>
<dbReference type="RefSeq" id="WP_149838824.1">
    <property type="nucleotide sequence ID" value="NZ_VUOC01000003.1"/>
</dbReference>
<name>A0A5B2VT50_9BACT</name>
<proteinExistence type="predicted"/>
<dbReference type="GO" id="GO:0004175">
    <property type="term" value="F:endopeptidase activity"/>
    <property type="evidence" value="ECO:0007669"/>
    <property type="project" value="TreeGrafter"/>
</dbReference>
<dbReference type="GO" id="GO:0007165">
    <property type="term" value="P:signal transduction"/>
    <property type="evidence" value="ECO:0007669"/>
    <property type="project" value="TreeGrafter"/>
</dbReference>
<gene>
    <name evidence="3" type="ORF">F0L74_15505</name>
</gene>
<dbReference type="GO" id="GO:0006508">
    <property type="term" value="P:proteolysis"/>
    <property type="evidence" value="ECO:0007669"/>
    <property type="project" value="InterPro"/>
</dbReference>
<dbReference type="SUPFAM" id="SSF52096">
    <property type="entry name" value="ClpP/crotonase"/>
    <property type="match status" value="1"/>
</dbReference>
<dbReference type="EMBL" id="VUOC01000003">
    <property type="protein sequence ID" value="KAA2241309.1"/>
    <property type="molecule type" value="Genomic_DNA"/>
</dbReference>